<evidence type="ECO:0000256" key="1">
    <source>
        <dbReference type="SAM" id="Phobius"/>
    </source>
</evidence>
<sequence>MWQLLAGSATLLQEGRAPYLVKICFLAAAGALAANVALTGLLLKTSMTNYPGGSAISTFHKLIPPTVSPPPHVHICNLAAQSGVTLFQHLNAPPYPDALFLWPQSTPPVRSWTYNRTENLTIGDLTSATQFTHLISEVPPLDPDITRDWNLMATIPAFNRVVFDKELVLHRPLEVPRKFFDVIRVEQRDQLWIYERR</sequence>
<comment type="caution">
    <text evidence="2">The sequence shown here is derived from an EMBL/GenBank/DDBJ whole genome shotgun (WGS) entry which is preliminary data.</text>
</comment>
<name>A0AAD5VLM6_9AGAR</name>
<feature type="transmembrane region" description="Helical" evidence="1">
    <location>
        <begin position="20"/>
        <end position="43"/>
    </location>
</feature>
<evidence type="ECO:0008006" key="4">
    <source>
        <dbReference type="Google" id="ProtNLM"/>
    </source>
</evidence>
<reference evidence="2" key="1">
    <citation type="submission" date="2022-07" db="EMBL/GenBank/DDBJ databases">
        <title>Genome Sequence of Leucocoprinus birnbaumii.</title>
        <authorList>
            <person name="Buettner E."/>
        </authorList>
    </citation>
    <scope>NUCLEOTIDE SEQUENCE</scope>
    <source>
        <strain evidence="2">VT141</strain>
    </source>
</reference>
<dbReference type="AlphaFoldDB" id="A0AAD5VLM6"/>
<keyword evidence="3" id="KW-1185">Reference proteome</keyword>
<protein>
    <recommendedName>
        <fullName evidence="4">Mannosyltransferase</fullName>
    </recommendedName>
</protein>
<dbReference type="EMBL" id="JANIEX010000737">
    <property type="protein sequence ID" value="KAJ3563641.1"/>
    <property type="molecule type" value="Genomic_DNA"/>
</dbReference>
<organism evidence="2 3">
    <name type="scientific">Leucocoprinus birnbaumii</name>
    <dbReference type="NCBI Taxonomy" id="56174"/>
    <lineage>
        <taxon>Eukaryota</taxon>
        <taxon>Fungi</taxon>
        <taxon>Dikarya</taxon>
        <taxon>Basidiomycota</taxon>
        <taxon>Agaricomycotina</taxon>
        <taxon>Agaricomycetes</taxon>
        <taxon>Agaricomycetidae</taxon>
        <taxon>Agaricales</taxon>
        <taxon>Agaricineae</taxon>
        <taxon>Agaricaceae</taxon>
        <taxon>Leucocoprinus</taxon>
    </lineage>
</organism>
<dbReference type="Proteomes" id="UP001213000">
    <property type="component" value="Unassembled WGS sequence"/>
</dbReference>
<keyword evidence="1" id="KW-0472">Membrane</keyword>
<proteinExistence type="predicted"/>
<evidence type="ECO:0000313" key="2">
    <source>
        <dbReference type="EMBL" id="KAJ3563641.1"/>
    </source>
</evidence>
<evidence type="ECO:0000313" key="3">
    <source>
        <dbReference type="Proteomes" id="UP001213000"/>
    </source>
</evidence>
<keyword evidence="1" id="KW-1133">Transmembrane helix</keyword>
<keyword evidence="1" id="KW-0812">Transmembrane</keyword>
<accession>A0AAD5VLM6</accession>
<gene>
    <name evidence="2" type="ORF">NP233_g8807</name>
</gene>